<dbReference type="RefSeq" id="WP_139322733.1">
    <property type="nucleotide sequence ID" value="NZ_MSTI01000028.1"/>
</dbReference>
<organism evidence="1 2">
    <name type="scientific">Deinococcus marmoris</name>
    <dbReference type="NCBI Taxonomy" id="249408"/>
    <lineage>
        <taxon>Bacteria</taxon>
        <taxon>Thermotogati</taxon>
        <taxon>Deinococcota</taxon>
        <taxon>Deinococci</taxon>
        <taxon>Deinococcales</taxon>
        <taxon>Deinococcaceae</taxon>
        <taxon>Deinococcus</taxon>
    </lineage>
</organism>
<evidence type="ECO:0000313" key="1">
    <source>
        <dbReference type="EMBL" id="OLV19558.1"/>
    </source>
</evidence>
<dbReference type="AlphaFoldDB" id="A0A1U7P327"/>
<accession>A0A1U7P327</accession>
<keyword evidence="2" id="KW-1185">Reference proteome</keyword>
<reference evidence="1 2" key="1">
    <citation type="submission" date="2017-01" db="EMBL/GenBank/DDBJ databases">
        <title>Genome Analysis of Deinococcus marmoris KOPRI26562.</title>
        <authorList>
            <person name="Kim J.H."/>
            <person name="Oh H.-M."/>
        </authorList>
    </citation>
    <scope>NUCLEOTIDE SEQUENCE [LARGE SCALE GENOMIC DNA]</scope>
    <source>
        <strain evidence="1 2">KOPRI26562</strain>
    </source>
</reference>
<evidence type="ECO:0000313" key="2">
    <source>
        <dbReference type="Proteomes" id="UP000186607"/>
    </source>
</evidence>
<name>A0A1U7P327_9DEIO</name>
<protein>
    <submittedName>
        <fullName evidence="1">Uncharacterized protein</fullName>
    </submittedName>
</protein>
<dbReference type="Proteomes" id="UP000186607">
    <property type="component" value="Unassembled WGS sequence"/>
</dbReference>
<sequence length="107" mass="11387">MRPLQPLALISGPHAKLLAESVAAYTNGRAVDARQTRCPDETATLAADAACWDRSLNCDPDESDPVIVYISEPIGDPELPPYCRHVRTQAGCDISALAAGLAQELSL</sequence>
<gene>
    <name evidence="1" type="ORF">BOO71_0002413</name>
</gene>
<dbReference type="EMBL" id="MSTI01000028">
    <property type="protein sequence ID" value="OLV19558.1"/>
    <property type="molecule type" value="Genomic_DNA"/>
</dbReference>
<proteinExistence type="predicted"/>
<comment type="caution">
    <text evidence="1">The sequence shown here is derived from an EMBL/GenBank/DDBJ whole genome shotgun (WGS) entry which is preliminary data.</text>
</comment>